<dbReference type="Proteomes" id="UP000005438">
    <property type="component" value="Chromosome"/>
</dbReference>
<dbReference type="KEGG" id="nko:Niako_3472"/>
<dbReference type="AlphaFoldDB" id="G8TKU7"/>
<dbReference type="HOGENOM" id="CLU_097806_0_3_10"/>
<gene>
    <name evidence="2" type="ordered locus">Niako_3472</name>
</gene>
<dbReference type="Gene3D" id="1.10.10.10">
    <property type="entry name" value="Winged helix-like DNA-binding domain superfamily/Winged helix DNA-binding domain"/>
    <property type="match status" value="1"/>
</dbReference>
<dbReference type="SMART" id="SM00418">
    <property type="entry name" value="HTH_ARSR"/>
    <property type="match status" value="1"/>
</dbReference>
<feature type="domain" description="HTH arsR-type" evidence="1">
    <location>
        <begin position="15"/>
        <end position="107"/>
    </location>
</feature>
<protein>
    <submittedName>
        <fullName evidence="2">Regulatory protein ArsR</fullName>
    </submittedName>
</protein>
<dbReference type="PROSITE" id="PS50987">
    <property type="entry name" value="HTH_ARSR_2"/>
    <property type="match status" value="1"/>
</dbReference>
<dbReference type="SUPFAM" id="SSF46785">
    <property type="entry name" value="Winged helix' DNA-binding domain"/>
    <property type="match status" value="1"/>
</dbReference>
<dbReference type="InterPro" id="IPR036390">
    <property type="entry name" value="WH_DNA-bd_sf"/>
</dbReference>
<dbReference type="CDD" id="cd00090">
    <property type="entry name" value="HTH_ARSR"/>
    <property type="match status" value="1"/>
</dbReference>
<name>G8TKU7_NIAKG</name>
<dbReference type="PANTHER" id="PTHR38600">
    <property type="entry name" value="TRANSCRIPTIONAL REGULATORY PROTEIN"/>
    <property type="match status" value="1"/>
</dbReference>
<dbReference type="InterPro" id="IPR011991">
    <property type="entry name" value="ArsR-like_HTH"/>
</dbReference>
<dbReference type="PANTHER" id="PTHR38600:SF1">
    <property type="entry name" value="TRANSCRIPTIONAL REGULATORY PROTEIN"/>
    <property type="match status" value="1"/>
</dbReference>
<accession>G8TKU7</accession>
<reference evidence="2 3" key="1">
    <citation type="submission" date="2011-12" db="EMBL/GenBank/DDBJ databases">
        <title>The complete genome of Niastella koreensis GR20-10.</title>
        <authorList>
            <consortium name="US DOE Joint Genome Institute (JGI-PGF)"/>
            <person name="Lucas S."/>
            <person name="Han J."/>
            <person name="Lapidus A."/>
            <person name="Bruce D."/>
            <person name="Goodwin L."/>
            <person name="Pitluck S."/>
            <person name="Peters L."/>
            <person name="Kyrpides N."/>
            <person name="Mavromatis K."/>
            <person name="Ivanova N."/>
            <person name="Mikhailova N."/>
            <person name="Davenport K."/>
            <person name="Saunders E."/>
            <person name="Detter J.C."/>
            <person name="Tapia R."/>
            <person name="Han C."/>
            <person name="Land M."/>
            <person name="Hauser L."/>
            <person name="Markowitz V."/>
            <person name="Cheng J.-F."/>
            <person name="Hugenholtz P."/>
            <person name="Woyke T."/>
            <person name="Wu D."/>
            <person name="Tindall B."/>
            <person name="Pomrenke H."/>
            <person name="Brambilla E."/>
            <person name="Klenk H.-P."/>
            <person name="Eisen J.A."/>
        </authorList>
    </citation>
    <scope>NUCLEOTIDE SEQUENCE [LARGE SCALE GENOMIC DNA]</scope>
    <source>
        <strain evidence="3">DSM 17620 / KACC 11465 / NBRC 106392 / GR20-10</strain>
    </source>
</reference>
<dbReference type="GO" id="GO:0003700">
    <property type="term" value="F:DNA-binding transcription factor activity"/>
    <property type="evidence" value="ECO:0007669"/>
    <property type="project" value="InterPro"/>
</dbReference>
<dbReference type="EMBL" id="CP003178">
    <property type="protein sequence ID" value="AEV99776.1"/>
    <property type="molecule type" value="Genomic_DNA"/>
</dbReference>
<dbReference type="InterPro" id="IPR001845">
    <property type="entry name" value="HTH_ArsR_DNA-bd_dom"/>
</dbReference>
<evidence type="ECO:0000259" key="1">
    <source>
        <dbReference type="PROSITE" id="PS50987"/>
    </source>
</evidence>
<evidence type="ECO:0000313" key="2">
    <source>
        <dbReference type="EMBL" id="AEV99776.1"/>
    </source>
</evidence>
<dbReference type="STRING" id="700598.Niako_3472"/>
<proteinExistence type="predicted"/>
<dbReference type="InterPro" id="IPR036388">
    <property type="entry name" value="WH-like_DNA-bd_sf"/>
</dbReference>
<dbReference type="eggNOG" id="COG0640">
    <property type="taxonomic scope" value="Bacteria"/>
</dbReference>
<organism evidence="2 3">
    <name type="scientific">Niastella koreensis (strain DSM 17620 / KACC 11465 / NBRC 106392 / GR20-10)</name>
    <dbReference type="NCBI Taxonomy" id="700598"/>
    <lineage>
        <taxon>Bacteria</taxon>
        <taxon>Pseudomonadati</taxon>
        <taxon>Bacteroidota</taxon>
        <taxon>Chitinophagia</taxon>
        <taxon>Chitinophagales</taxon>
        <taxon>Chitinophagaceae</taxon>
        <taxon>Niastella</taxon>
    </lineage>
</organism>
<dbReference type="PATRIC" id="fig|700598.3.peg.3549"/>
<sequence>MRKSKLAHKFARNHLRIMTQTRDVFQAIADPTRRQIIDMLARESLNVNAIASEFNITRQAVSLHVQFLNECGLIVIRQQGRERYCEAKLDKLNEVTAWVDQYRKYWDKKFDSLEGYLEKIQKKKK</sequence>
<dbReference type="Pfam" id="PF01022">
    <property type="entry name" value="HTH_5"/>
    <property type="match status" value="1"/>
</dbReference>
<dbReference type="PRINTS" id="PR00778">
    <property type="entry name" value="HTHARSR"/>
</dbReference>
<dbReference type="NCBIfam" id="NF033788">
    <property type="entry name" value="HTH_metalloreg"/>
    <property type="match status" value="1"/>
</dbReference>
<evidence type="ECO:0000313" key="3">
    <source>
        <dbReference type="Proteomes" id="UP000005438"/>
    </source>
</evidence>